<dbReference type="Gene3D" id="3.40.50.10140">
    <property type="entry name" value="Toll/interleukin-1 receptor homology (TIR) domain"/>
    <property type="match status" value="1"/>
</dbReference>
<dbReference type="Pfam" id="PF14032">
    <property type="entry name" value="PknH_C"/>
    <property type="match status" value="1"/>
</dbReference>
<keyword evidence="2" id="KW-0812">Transmembrane</keyword>
<evidence type="ECO:0000259" key="3">
    <source>
        <dbReference type="PROSITE" id="PS50104"/>
    </source>
</evidence>
<protein>
    <submittedName>
        <fullName evidence="4">Sensor domain-containing protein</fullName>
    </submittedName>
</protein>
<sequence length="516" mass="55195">MAAFISYSSRDRTLVEGLLKAMRRAHLPVWLDEELTGGESWWREILTQIRDCEVFIVALSKNLLDSKACQAELRYAQALGKPVLPVQVGPMDTLRINPLSAMQVIDYRTPDLESGIELISSVNALRAKTPPLPDPLPEEPPIPFAYLMRLASTISDPTGLSAQQQTALVSELKAGLEEDGSDELARRDIAELLRMLRDRSDVTWRTRTEVESVLASLDAPAPAPPAPPPSPPSAPAYVTGPQPAYQSGPGAPPWTPPPGPRPPNSGPPNYPPPGPPRGKGARSSGAAGKWLIIGGGAVVVVAVLVVVALRAFPSEDPQPPAPPPPVAPASVNSLLLTTNETEAIMGVSNLEPSKVFDQMAESTQQISNTACAGAQFNAVKSVYDGSGYSVVADQVYTADSPQYVYVNQTVVLYPSADQAEKFLSRSTDAWRTCAGESVTVTTDEGKSYNWSFDQVDVDSDNHQISQMTRQEGMGGYGCEHALRVVSNAVIETRACSDGVTDEAGRMAESMAAKAPR</sequence>
<gene>
    <name evidence="4" type="ORF">H7H73_08505</name>
    <name evidence="5" type="ORF">MJO55_05060</name>
</gene>
<evidence type="ECO:0000313" key="4">
    <source>
        <dbReference type="EMBL" id="MCV7070492.1"/>
    </source>
</evidence>
<dbReference type="InterPro" id="IPR035897">
    <property type="entry name" value="Toll_tir_struct_dom_sf"/>
</dbReference>
<dbReference type="InterPro" id="IPR038232">
    <property type="entry name" value="PknH-like_Extracell_sf"/>
</dbReference>
<reference evidence="4" key="1">
    <citation type="submission" date="2020-07" db="EMBL/GenBank/DDBJ databases">
        <authorList>
            <person name="Pettersson B.M.F."/>
            <person name="Behra P.R.K."/>
            <person name="Ramesh M."/>
            <person name="Das S."/>
            <person name="Dasgupta S."/>
            <person name="Kirsebom L.A."/>
        </authorList>
    </citation>
    <scope>NUCLEOTIDE SEQUENCE</scope>
    <source>
        <strain evidence="4">DSM 45406</strain>
    </source>
</reference>
<feature type="compositionally biased region" description="Pro residues" evidence="1">
    <location>
        <begin position="221"/>
        <end position="234"/>
    </location>
</feature>
<organism evidence="4 7">
    <name type="scientific">Mycolicibacterium rufum</name>
    <dbReference type="NCBI Taxonomy" id="318424"/>
    <lineage>
        <taxon>Bacteria</taxon>
        <taxon>Bacillati</taxon>
        <taxon>Actinomycetota</taxon>
        <taxon>Actinomycetes</taxon>
        <taxon>Mycobacteriales</taxon>
        <taxon>Mycobacteriaceae</taxon>
        <taxon>Mycolicibacterium</taxon>
    </lineage>
</organism>
<keyword evidence="6" id="KW-1185">Reference proteome</keyword>
<evidence type="ECO:0000313" key="7">
    <source>
        <dbReference type="Proteomes" id="UP001140272"/>
    </source>
</evidence>
<dbReference type="Gene3D" id="3.40.1000.70">
    <property type="entry name" value="PknH-like extracellular domain"/>
    <property type="match status" value="1"/>
</dbReference>
<dbReference type="GO" id="GO:0007165">
    <property type="term" value="P:signal transduction"/>
    <property type="evidence" value="ECO:0007669"/>
    <property type="project" value="InterPro"/>
</dbReference>
<dbReference type="SMART" id="SM00255">
    <property type="entry name" value="TIR"/>
    <property type="match status" value="1"/>
</dbReference>
<feature type="region of interest" description="Disordered" evidence="1">
    <location>
        <begin position="218"/>
        <end position="284"/>
    </location>
</feature>
<accession>A0A9X2YAV1</accession>
<keyword evidence="2" id="KW-1133">Transmembrane helix</keyword>
<evidence type="ECO:0000313" key="6">
    <source>
        <dbReference type="Proteomes" id="UP001055159"/>
    </source>
</evidence>
<dbReference type="AlphaFoldDB" id="A0A9X2YAV1"/>
<dbReference type="PRINTS" id="PR01217">
    <property type="entry name" value="PRICHEXTENSN"/>
</dbReference>
<evidence type="ECO:0000256" key="1">
    <source>
        <dbReference type="SAM" id="MobiDB-lite"/>
    </source>
</evidence>
<proteinExistence type="predicted"/>
<dbReference type="RefSeq" id="WP_043405626.1">
    <property type="nucleotide sequence ID" value="NZ_CP092427.2"/>
</dbReference>
<dbReference type="InterPro" id="IPR000157">
    <property type="entry name" value="TIR_dom"/>
</dbReference>
<feature type="domain" description="TIR" evidence="3">
    <location>
        <begin position="1"/>
        <end position="114"/>
    </location>
</feature>
<evidence type="ECO:0000256" key="2">
    <source>
        <dbReference type="SAM" id="Phobius"/>
    </source>
</evidence>
<dbReference type="EMBL" id="JACKRN010000308">
    <property type="protein sequence ID" value="MCV7070492.1"/>
    <property type="molecule type" value="Genomic_DNA"/>
</dbReference>
<name>A0A9X2YAV1_9MYCO</name>
<feature type="transmembrane region" description="Helical" evidence="2">
    <location>
        <begin position="290"/>
        <end position="312"/>
    </location>
</feature>
<keyword evidence="2" id="KW-0472">Membrane</keyword>
<reference evidence="5" key="3">
    <citation type="submission" date="2022-08" db="EMBL/GenBank/DDBJ databases">
        <title>Whole genome sequencing of non-tuberculosis mycobacteria type-strains.</title>
        <authorList>
            <person name="Igarashi Y."/>
            <person name="Osugi A."/>
            <person name="Mitarai S."/>
        </authorList>
    </citation>
    <scope>NUCLEOTIDE SEQUENCE</scope>
    <source>
        <strain evidence="5">JCM 16372</strain>
    </source>
</reference>
<reference evidence="4" key="2">
    <citation type="journal article" date="2022" name="BMC Genomics">
        <title>Comparative genome analysis of mycobacteria focusing on tRNA and non-coding RNA.</title>
        <authorList>
            <person name="Behra P.R.K."/>
            <person name="Pettersson B.M.F."/>
            <person name="Ramesh M."/>
            <person name="Das S."/>
            <person name="Dasgupta S."/>
            <person name="Kirsebom L.A."/>
        </authorList>
    </citation>
    <scope>NUCLEOTIDE SEQUENCE</scope>
    <source>
        <strain evidence="4">DSM 45406</strain>
    </source>
</reference>
<dbReference type="Pfam" id="PF13676">
    <property type="entry name" value="TIR_2"/>
    <property type="match status" value="1"/>
</dbReference>
<dbReference type="Proteomes" id="UP001055159">
    <property type="component" value="Chromosome"/>
</dbReference>
<feature type="compositionally biased region" description="Pro residues" evidence="1">
    <location>
        <begin position="250"/>
        <end position="276"/>
    </location>
</feature>
<dbReference type="EMBL" id="CP092427">
    <property type="protein sequence ID" value="ULP37805.1"/>
    <property type="molecule type" value="Genomic_DNA"/>
</dbReference>
<dbReference type="Proteomes" id="UP001140272">
    <property type="component" value="Unassembled WGS sequence"/>
</dbReference>
<evidence type="ECO:0000313" key="5">
    <source>
        <dbReference type="EMBL" id="ULP37805.1"/>
    </source>
</evidence>
<dbReference type="PROSITE" id="PS50104">
    <property type="entry name" value="TIR"/>
    <property type="match status" value="1"/>
</dbReference>
<dbReference type="SUPFAM" id="SSF52200">
    <property type="entry name" value="Toll/Interleukin receptor TIR domain"/>
    <property type="match status" value="1"/>
</dbReference>
<dbReference type="InterPro" id="IPR026954">
    <property type="entry name" value="PknH-like_Extracell"/>
</dbReference>